<dbReference type="InterPro" id="IPR042485">
    <property type="entry name" value="T7SS_EccB_R3"/>
</dbReference>
<proteinExistence type="inferred from homology"/>
<dbReference type="GO" id="GO:0005524">
    <property type="term" value="F:ATP binding"/>
    <property type="evidence" value="ECO:0007669"/>
    <property type="project" value="UniProtKB-KW"/>
</dbReference>
<keyword evidence="6" id="KW-0378">Hydrolase</keyword>
<gene>
    <name evidence="12" type="ORF">BDK92_4115</name>
</gene>
<protein>
    <submittedName>
        <fullName evidence="12">Type VII secretion protein EccB</fullName>
    </submittedName>
</protein>
<comment type="similarity">
    <text evidence="2">Belongs to the EccB family.</text>
</comment>
<keyword evidence="4 11" id="KW-0812">Transmembrane</keyword>
<evidence type="ECO:0000256" key="10">
    <source>
        <dbReference type="SAM" id="MobiDB-lite"/>
    </source>
</evidence>
<organism evidence="12 13">
    <name type="scientific">Micromonospora pisi</name>
    <dbReference type="NCBI Taxonomy" id="589240"/>
    <lineage>
        <taxon>Bacteria</taxon>
        <taxon>Bacillati</taxon>
        <taxon>Actinomycetota</taxon>
        <taxon>Actinomycetes</taxon>
        <taxon>Micromonosporales</taxon>
        <taxon>Micromonosporaceae</taxon>
        <taxon>Micromonospora</taxon>
    </lineage>
</organism>
<dbReference type="Pfam" id="PF05108">
    <property type="entry name" value="T7SS_ESX1_EccB"/>
    <property type="match status" value="1"/>
</dbReference>
<dbReference type="InterPro" id="IPR007795">
    <property type="entry name" value="T7SS_EccB"/>
</dbReference>
<sequence length="464" mass="47626">MPSRQDQLHSYQFMVQRVVAALVMRETDPAQSPFRRAAGATLASVLIAAIALGGVGVYGAIVGGGGKSWRDPNAVIVEKESGARYVFRDEKLHLVLNYASALLIVGGAQPKTVLVSRKSIDGVPRGNTLGISGAPDSLPAANRLSTAPWTVCSTVLTVDGTAAPRSVLLVGAEVGGGTPLGDRAALVRHPGGGLYLVWHNRRHLIRDPDLVLSALTWNSERPTPVAPALLNALPAGADLGRVPMADQGKRSVKVEGARIGEVFVVESQGGGRQYAVAKRDGLAGITQVQADLLLTAVGQDDPTPMSQGEYARVAKVDPLDSEDPGAPPANRPELVPAEDGGICGEVRDDGGVHQVTTGSKLPDLTDAARTAARSAQGAALADHILVEPGRGAVVEAAAAPGLGGGAISVITDQGRRHAVTSADVLAMLGYGNAKPLRLPASLVALVPAGEALDPAAARAPATQD</sequence>
<dbReference type="GO" id="GO:0016787">
    <property type="term" value="F:hydrolase activity"/>
    <property type="evidence" value="ECO:0007669"/>
    <property type="project" value="UniProtKB-KW"/>
</dbReference>
<dbReference type="AlphaFoldDB" id="A0A495JNZ1"/>
<keyword evidence="5" id="KW-0547">Nucleotide-binding</keyword>
<evidence type="ECO:0000256" key="3">
    <source>
        <dbReference type="ARBA" id="ARBA00022475"/>
    </source>
</evidence>
<feature type="region of interest" description="Disordered" evidence="10">
    <location>
        <begin position="318"/>
        <end position="338"/>
    </location>
</feature>
<evidence type="ECO:0000256" key="2">
    <source>
        <dbReference type="ARBA" id="ARBA00008149"/>
    </source>
</evidence>
<evidence type="ECO:0000256" key="6">
    <source>
        <dbReference type="ARBA" id="ARBA00022801"/>
    </source>
</evidence>
<dbReference type="Gene3D" id="2.40.50.910">
    <property type="entry name" value="Type VII secretion system EccB, repeat 3 domain"/>
    <property type="match status" value="1"/>
</dbReference>
<evidence type="ECO:0000313" key="12">
    <source>
        <dbReference type="EMBL" id="RKR89759.1"/>
    </source>
</evidence>
<dbReference type="PANTHER" id="PTHR40765">
    <property type="entry name" value="ESX-2 SECRETION SYSTEM ATPASE ECCB2"/>
    <property type="match status" value="1"/>
</dbReference>
<keyword evidence="3" id="KW-1003">Cell membrane</keyword>
<evidence type="ECO:0000313" key="13">
    <source>
        <dbReference type="Proteomes" id="UP000277671"/>
    </source>
</evidence>
<evidence type="ECO:0000256" key="8">
    <source>
        <dbReference type="ARBA" id="ARBA00022989"/>
    </source>
</evidence>
<evidence type="ECO:0000256" key="7">
    <source>
        <dbReference type="ARBA" id="ARBA00022840"/>
    </source>
</evidence>
<keyword evidence="9 11" id="KW-0472">Membrane</keyword>
<name>A0A495JNZ1_9ACTN</name>
<keyword evidence="13" id="KW-1185">Reference proteome</keyword>
<evidence type="ECO:0000256" key="9">
    <source>
        <dbReference type="ARBA" id="ARBA00023136"/>
    </source>
</evidence>
<dbReference type="EMBL" id="RBKT01000001">
    <property type="protein sequence ID" value="RKR89759.1"/>
    <property type="molecule type" value="Genomic_DNA"/>
</dbReference>
<dbReference type="OrthoDB" id="3847604at2"/>
<dbReference type="GO" id="GO:0005886">
    <property type="term" value="C:plasma membrane"/>
    <property type="evidence" value="ECO:0007669"/>
    <property type="project" value="UniProtKB-SubCell"/>
</dbReference>
<dbReference type="Proteomes" id="UP000277671">
    <property type="component" value="Unassembled WGS sequence"/>
</dbReference>
<evidence type="ECO:0000256" key="11">
    <source>
        <dbReference type="SAM" id="Phobius"/>
    </source>
</evidence>
<dbReference type="InterPro" id="IPR044857">
    <property type="entry name" value="T7SS_EccB_R1"/>
</dbReference>
<evidence type="ECO:0000256" key="1">
    <source>
        <dbReference type="ARBA" id="ARBA00004162"/>
    </source>
</evidence>
<reference evidence="12 13" key="1">
    <citation type="submission" date="2018-10" db="EMBL/GenBank/DDBJ databases">
        <title>Sequencing the genomes of 1000 actinobacteria strains.</title>
        <authorList>
            <person name="Klenk H.-P."/>
        </authorList>
    </citation>
    <scope>NUCLEOTIDE SEQUENCE [LARGE SCALE GENOMIC DNA]</scope>
    <source>
        <strain evidence="12 13">DSM 45175</strain>
    </source>
</reference>
<dbReference type="NCBIfam" id="TIGR03919">
    <property type="entry name" value="T7SS_EccB"/>
    <property type="match status" value="1"/>
</dbReference>
<accession>A0A495JNZ1</accession>
<comment type="subcellular location">
    <subcellularLocation>
        <location evidence="1">Cell membrane</location>
        <topology evidence="1">Single-pass membrane protein</topology>
    </subcellularLocation>
</comment>
<keyword evidence="7" id="KW-0067">ATP-binding</keyword>
<feature type="transmembrane region" description="Helical" evidence="11">
    <location>
        <begin position="37"/>
        <end position="61"/>
    </location>
</feature>
<comment type="caution">
    <text evidence="12">The sequence shown here is derived from an EMBL/GenBank/DDBJ whole genome shotgun (WGS) entry which is preliminary data.</text>
</comment>
<dbReference type="PANTHER" id="PTHR40765:SF2">
    <property type="entry name" value="ESX-2 SECRETION SYSTEM ATPASE ECCB2"/>
    <property type="match status" value="1"/>
</dbReference>
<dbReference type="Gene3D" id="3.30.2390.20">
    <property type="entry name" value="Type VII secretion system EccB, repeat 1 domain"/>
    <property type="match status" value="1"/>
</dbReference>
<dbReference type="GO" id="GO:0005576">
    <property type="term" value="C:extracellular region"/>
    <property type="evidence" value="ECO:0007669"/>
    <property type="project" value="TreeGrafter"/>
</dbReference>
<dbReference type="RefSeq" id="WP_121158167.1">
    <property type="nucleotide sequence ID" value="NZ_RBKT01000001.1"/>
</dbReference>
<evidence type="ECO:0000256" key="4">
    <source>
        <dbReference type="ARBA" id="ARBA00022692"/>
    </source>
</evidence>
<keyword evidence="8 11" id="KW-1133">Transmembrane helix</keyword>
<evidence type="ECO:0000256" key="5">
    <source>
        <dbReference type="ARBA" id="ARBA00022741"/>
    </source>
</evidence>